<comment type="caution">
    <text evidence="1">The sequence shown here is derived from an EMBL/GenBank/DDBJ whole genome shotgun (WGS) entry which is preliminary data.</text>
</comment>
<dbReference type="GO" id="GO:0009289">
    <property type="term" value="C:pilus"/>
    <property type="evidence" value="ECO:0007669"/>
    <property type="project" value="InterPro"/>
</dbReference>
<evidence type="ECO:0000313" key="1">
    <source>
        <dbReference type="EMBL" id="HAC6951798.1"/>
    </source>
</evidence>
<organism evidence="1">
    <name type="scientific">Salmonella enterica subsp. salamae</name>
    <dbReference type="NCBI Taxonomy" id="59202"/>
    <lineage>
        <taxon>Bacteria</taxon>
        <taxon>Pseudomonadati</taxon>
        <taxon>Pseudomonadota</taxon>
        <taxon>Gammaproteobacteria</taxon>
        <taxon>Enterobacterales</taxon>
        <taxon>Enterobacteriaceae</taxon>
        <taxon>Salmonella</taxon>
    </lineage>
</organism>
<dbReference type="GO" id="GO:0007155">
    <property type="term" value="P:cell adhesion"/>
    <property type="evidence" value="ECO:0007669"/>
    <property type="project" value="InterPro"/>
</dbReference>
<dbReference type="EMBL" id="DAAMJT010000010">
    <property type="protein sequence ID" value="HAC6951798.1"/>
    <property type="molecule type" value="Genomic_DNA"/>
</dbReference>
<reference evidence="1" key="1">
    <citation type="journal article" date="2018" name="Genome Biol.">
        <title>SKESA: strategic k-mer extension for scrupulous assemblies.</title>
        <authorList>
            <person name="Souvorov A."/>
            <person name="Agarwala R."/>
            <person name="Lipman D.J."/>
        </authorList>
    </citation>
    <scope>NUCLEOTIDE SEQUENCE</scope>
    <source>
        <strain evidence="1">12-2127</strain>
    </source>
</reference>
<dbReference type="InterPro" id="IPR008966">
    <property type="entry name" value="Adhesion_dom_sf"/>
</dbReference>
<reference evidence="1" key="2">
    <citation type="submission" date="2018-07" db="EMBL/GenBank/DDBJ databases">
        <authorList>
            <consortium name="NCBI Pathogen Detection Project"/>
        </authorList>
    </citation>
    <scope>NUCLEOTIDE SEQUENCE</scope>
    <source>
        <strain evidence="1">12-2127</strain>
    </source>
</reference>
<gene>
    <name evidence="1" type="ORF">G0D74_08750</name>
</gene>
<dbReference type="AlphaFoldDB" id="A0A5Y3AUY0"/>
<proteinExistence type="predicted"/>
<dbReference type="Gene3D" id="2.60.40.1090">
    <property type="entry name" value="Fimbrial-type adhesion domain"/>
    <property type="match status" value="1"/>
</dbReference>
<dbReference type="SUPFAM" id="SSF49401">
    <property type="entry name" value="Bacterial adhesins"/>
    <property type="match status" value="1"/>
</dbReference>
<name>A0A5Y3AUY0_SALER</name>
<protein>
    <submittedName>
        <fullName evidence="1">Fimbrial protein</fullName>
    </submittedName>
</protein>
<dbReference type="InterPro" id="IPR036937">
    <property type="entry name" value="Adhesion_dom_fimbrial_sf"/>
</dbReference>
<sequence length="194" mass="20879">MNKLRRIRSTFMKKHHVLTALSFSAAFFFSTAAFAITGTDSVEMTFNAELTSTTCNAQIVDAAGTATDIINYGEVFKSEIAKKTRVVPFKIVYSDCSGVDSVDFTVKPGAGSSCSGSAYAATTNSVAFELWYGEVDRDTELSCQGGYMLVPLSLIKGYGENPINSRIVVANGKEIKDVEAGSVEAPITFVLTYQ</sequence>
<accession>A0A5Y3AUY0</accession>